<evidence type="ECO:0000259" key="1">
    <source>
        <dbReference type="Pfam" id="PF06733"/>
    </source>
</evidence>
<gene>
    <name evidence="2" type="ORF">C095_05430</name>
</gene>
<proteinExistence type="predicted"/>
<dbReference type="InterPro" id="IPR027417">
    <property type="entry name" value="P-loop_NTPase"/>
</dbReference>
<accession>A0A0B4EJI8</accession>
<comment type="caution">
    <text evidence="2">The sequence shown here is derived from an EMBL/GenBank/DDBJ whole genome shotgun (WGS) entry which is preliminary data.</text>
</comment>
<dbReference type="GO" id="GO:0003678">
    <property type="term" value="F:DNA helicase activity"/>
    <property type="evidence" value="ECO:0007669"/>
    <property type="project" value="InterPro"/>
</dbReference>
<evidence type="ECO:0000313" key="3">
    <source>
        <dbReference type="Proteomes" id="UP000031184"/>
    </source>
</evidence>
<sequence>MILPKYDVVVFDEAHNIESVARSYFSLEVSRYSFVRMLNQLQNQEKNKKEKYYLPWKLYCNP</sequence>
<name>A0A0B4EJI8_9FUSO</name>
<organism evidence="2 3">
    <name type="scientific">Fusobacterium necrophorum subsp. funduliforme B35</name>
    <dbReference type="NCBI Taxonomy" id="1226633"/>
    <lineage>
        <taxon>Bacteria</taxon>
        <taxon>Fusobacteriati</taxon>
        <taxon>Fusobacteriota</taxon>
        <taxon>Fusobacteriia</taxon>
        <taxon>Fusobacteriales</taxon>
        <taxon>Fusobacteriaceae</taxon>
        <taxon>Fusobacterium</taxon>
    </lineage>
</organism>
<evidence type="ECO:0000313" key="2">
    <source>
        <dbReference type="EMBL" id="KID49591.1"/>
    </source>
</evidence>
<dbReference type="AlphaFoldDB" id="A0A0B4EJI8"/>
<reference evidence="2 3" key="1">
    <citation type="submission" date="2013-08" db="EMBL/GenBank/DDBJ databases">
        <title>An opportunistic ruminal bacterium that causes liver abscesses in cattle.</title>
        <authorList>
            <person name="Benahmed F.H."/>
            <person name="Rasmussen M."/>
            <person name="Harbottle H."/>
            <person name="Soppet D."/>
            <person name="Nagaraja T.G."/>
            <person name="Davidson M."/>
        </authorList>
    </citation>
    <scope>NUCLEOTIDE SEQUENCE [LARGE SCALE GENOMIC DNA]</scope>
    <source>
        <strain evidence="2 3">B35</strain>
    </source>
</reference>
<dbReference type="Pfam" id="PF06733">
    <property type="entry name" value="DEAD_2"/>
    <property type="match status" value="1"/>
</dbReference>
<dbReference type="Gene3D" id="3.40.50.300">
    <property type="entry name" value="P-loop containing nucleotide triphosphate hydrolases"/>
    <property type="match status" value="1"/>
</dbReference>
<dbReference type="GO" id="GO:0005524">
    <property type="term" value="F:ATP binding"/>
    <property type="evidence" value="ECO:0007669"/>
    <property type="project" value="InterPro"/>
</dbReference>
<dbReference type="InterPro" id="IPR010614">
    <property type="entry name" value="RAD3-like_helicase_DEAD"/>
</dbReference>
<dbReference type="PATRIC" id="fig|1226633.4.peg.1097"/>
<dbReference type="Proteomes" id="UP000031184">
    <property type="component" value="Unassembled WGS sequence"/>
</dbReference>
<dbReference type="GO" id="GO:0003677">
    <property type="term" value="F:DNA binding"/>
    <property type="evidence" value="ECO:0007669"/>
    <property type="project" value="InterPro"/>
</dbReference>
<feature type="domain" description="RAD3-like helicase DEAD" evidence="1">
    <location>
        <begin position="5"/>
        <end position="31"/>
    </location>
</feature>
<dbReference type="EMBL" id="AUZI01000012">
    <property type="protein sequence ID" value="KID49591.1"/>
    <property type="molecule type" value="Genomic_DNA"/>
</dbReference>
<protein>
    <recommendedName>
        <fullName evidence="1">RAD3-like helicase DEAD domain-containing protein</fullName>
    </recommendedName>
</protein>